<keyword evidence="2" id="KW-1185">Reference proteome</keyword>
<dbReference type="Proteomes" id="UP001060085">
    <property type="component" value="Linkage Group LG06"/>
</dbReference>
<organism evidence="1 2">
    <name type="scientific">Catharanthus roseus</name>
    <name type="common">Madagascar periwinkle</name>
    <name type="synonym">Vinca rosea</name>
    <dbReference type="NCBI Taxonomy" id="4058"/>
    <lineage>
        <taxon>Eukaryota</taxon>
        <taxon>Viridiplantae</taxon>
        <taxon>Streptophyta</taxon>
        <taxon>Embryophyta</taxon>
        <taxon>Tracheophyta</taxon>
        <taxon>Spermatophyta</taxon>
        <taxon>Magnoliopsida</taxon>
        <taxon>eudicotyledons</taxon>
        <taxon>Gunneridae</taxon>
        <taxon>Pentapetalae</taxon>
        <taxon>asterids</taxon>
        <taxon>lamiids</taxon>
        <taxon>Gentianales</taxon>
        <taxon>Apocynaceae</taxon>
        <taxon>Rauvolfioideae</taxon>
        <taxon>Vinceae</taxon>
        <taxon>Catharanthinae</taxon>
        <taxon>Catharanthus</taxon>
    </lineage>
</organism>
<name>A0ACC0AGL8_CATRO</name>
<comment type="caution">
    <text evidence="1">The sequence shown here is derived from an EMBL/GenBank/DDBJ whole genome shotgun (WGS) entry which is preliminary data.</text>
</comment>
<reference evidence="2" key="1">
    <citation type="journal article" date="2023" name="Nat. Plants">
        <title>Single-cell RNA sequencing provides a high-resolution roadmap for understanding the multicellular compartmentation of specialized metabolism.</title>
        <authorList>
            <person name="Sun S."/>
            <person name="Shen X."/>
            <person name="Li Y."/>
            <person name="Li Y."/>
            <person name="Wang S."/>
            <person name="Li R."/>
            <person name="Zhang H."/>
            <person name="Shen G."/>
            <person name="Guo B."/>
            <person name="Wei J."/>
            <person name="Xu J."/>
            <person name="St-Pierre B."/>
            <person name="Chen S."/>
            <person name="Sun C."/>
        </authorList>
    </citation>
    <scope>NUCLEOTIDE SEQUENCE [LARGE SCALE GENOMIC DNA]</scope>
</reference>
<evidence type="ECO:0000313" key="1">
    <source>
        <dbReference type="EMBL" id="KAI5659749.1"/>
    </source>
</evidence>
<evidence type="ECO:0000313" key="2">
    <source>
        <dbReference type="Proteomes" id="UP001060085"/>
    </source>
</evidence>
<protein>
    <submittedName>
        <fullName evidence="1">Uncharacterized protein</fullName>
    </submittedName>
</protein>
<sequence length="337" mass="37714">MRQSPSRESRGAQTEVGPRADLCGSRVVFHCGTYNLVPRGTQMPYSAAIDLVARLGMAHPSHRWTYREGTLVDGPSRTTSSLLSSYSLKEIVPKREPIPVIDLSDDESVEEPETAPVTSGIGLGTSIEEDLIEPTSDSKMMPELEGVAPADAEVLELLVFRNMSGSQSPNHADEAVSESSQNRQSEPIREATPRPEQATHKVIENFMTKMTELLETLMATRRNERVPATGAHEALERFLKFRPPEFYGEVEQEIKAELFLEQLNDIYDTFKYEDALRLTFAAFGLRGMANDWWLRASEARTLRTNHRKTAIGSAATPYKRPRQGPGKPRDFKRSHGK</sequence>
<dbReference type="EMBL" id="CM044706">
    <property type="protein sequence ID" value="KAI5659749.1"/>
    <property type="molecule type" value="Genomic_DNA"/>
</dbReference>
<accession>A0ACC0AGL8</accession>
<proteinExistence type="predicted"/>
<gene>
    <name evidence="1" type="ORF">M9H77_28542</name>
</gene>